<evidence type="ECO:0000256" key="1">
    <source>
        <dbReference type="SAM" id="MobiDB-lite"/>
    </source>
</evidence>
<dbReference type="AlphaFoldDB" id="A0A177UDS7"/>
<dbReference type="EMBL" id="CAJHJG010003263">
    <property type="protein sequence ID" value="CAD6929003.1"/>
    <property type="molecule type" value="Genomic_DNA"/>
</dbReference>
<evidence type="ECO:0000313" key="4">
    <source>
        <dbReference type="Proteomes" id="UP000077671"/>
    </source>
</evidence>
<reference evidence="2" key="3">
    <citation type="submission" date="2020-10" db="EMBL/GenBank/DDBJ databases">
        <authorList>
            <person name="Sedaghatjoo S."/>
        </authorList>
    </citation>
    <scope>NUCLEOTIDE SEQUENCE</scope>
    <source>
        <strain evidence="2">AZH3</strain>
    </source>
</reference>
<dbReference type="EMBL" id="LWDD02001078">
    <property type="protein sequence ID" value="KAE8252837.1"/>
    <property type="molecule type" value="Genomic_DNA"/>
</dbReference>
<organism evidence="3 4">
    <name type="scientific">Tilletia caries</name>
    <name type="common">wheat bunt fungus</name>
    <dbReference type="NCBI Taxonomy" id="13290"/>
    <lineage>
        <taxon>Eukaryota</taxon>
        <taxon>Fungi</taxon>
        <taxon>Dikarya</taxon>
        <taxon>Basidiomycota</taxon>
        <taxon>Ustilaginomycotina</taxon>
        <taxon>Exobasidiomycetes</taxon>
        <taxon>Tilletiales</taxon>
        <taxon>Tilletiaceae</taxon>
        <taxon>Tilletia</taxon>
    </lineage>
</organism>
<gene>
    <name evidence="3" type="ORF">A4X03_0g6062</name>
    <name evidence="2" type="ORF">JKIAZH3_G5725</name>
</gene>
<evidence type="ECO:0000313" key="2">
    <source>
        <dbReference type="EMBL" id="CAD6929003.1"/>
    </source>
</evidence>
<name>A0A177UDS7_9BASI</name>
<protein>
    <recommendedName>
        <fullName evidence="6">DDE Tnp4 domain-containing protein</fullName>
    </recommendedName>
</protein>
<keyword evidence="5" id="KW-1185">Reference proteome</keyword>
<evidence type="ECO:0008006" key="6">
    <source>
        <dbReference type="Google" id="ProtNLM"/>
    </source>
</evidence>
<reference evidence="3" key="2">
    <citation type="journal article" date="2019" name="IMA Fungus">
        <title>Genome sequencing and comparison of five Tilletia species to identify candidate genes for the detection of regulated species infecting wheat.</title>
        <authorList>
            <person name="Nguyen H.D.T."/>
            <person name="Sultana T."/>
            <person name="Kesanakurti P."/>
            <person name="Hambleton S."/>
        </authorList>
    </citation>
    <scope>NUCLEOTIDE SEQUENCE</scope>
    <source>
        <strain evidence="3">DAOMC 238032</strain>
    </source>
</reference>
<proteinExistence type="predicted"/>
<feature type="compositionally biased region" description="Basic and acidic residues" evidence="1">
    <location>
        <begin position="82"/>
        <end position="91"/>
    </location>
</feature>
<evidence type="ECO:0000313" key="5">
    <source>
        <dbReference type="Proteomes" id="UP000836402"/>
    </source>
</evidence>
<dbReference type="Proteomes" id="UP000077671">
    <property type="component" value="Unassembled WGS sequence"/>
</dbReference>
<accession>A0A177UDS7</accession>
<comment type="caution">
    <text evidence="3">The sequence shown here is derived from an EMBL/GenBank/DDBJ whole genome shotgun (WGS) entry which is preliminary data.</text>
</comment>
<feature type="region of interest" description="Disordered" evidence="1">
    <location>
        <begin position="69"/>
        <end position="91"/>
    </location>
</feature>
<sequence length="100" mass="11222">MEHVVEQIFGVIQERFKILISGCDYDLQLQANVFPALAVIHNFISLNDPDDLIHPDDMAEWIGEPSLETAGGELSNTAGTTRAEKERGEDMREKVAQTFF</sequence>
<evidence type="ECO:0000313" key="3">
    <source>
        <dbReference type="EMBL" id="KAE8252837.1"/>
    </source>
</evidence>
<reference evidence="3" key="1">
    <citation type="submission" date="2016-04" db="EMBL/GenBank/DDBJ databases">
        <authorList>
            <person name="Nguyen H.D."/>
            <person name="Kesanakurti P."/>
            <person name="Cullis J."/>
            <person name="Levesque C.A."/>
            <person name="Hambleton S."/>
        </authorList>
    </citation>
    <scope>NUCLEOTIDE SEQUENCE</scope>
    <source>
        <strain evidence="3">DAOMC 238032</strain>
    </source>
</reference>
<dbReference type="Proteomes" id="UP000836402">
    <property type="component" value="Unassembled WGS sequence"/>
</dbReference>